<accession>A0A8S1IM42</accession>
<keyword evidence="3 7" id="KW-0812">Transmembrane</keyword>
<dbReference type="AlphaFoldDB" id="A0A8S1IM42"/>
<comment type="subcellular location">
    <subcellularLocation>
        <location evidence="1">Endomembrane system</location>
        <topology evidence="1">Multi-pass membrane protein</topology>
    </subcellularLocation>
</comment>
<feature type="domain" description="CASTOR/POLLUX/SYM8 ion channel conserved" evidence="8">
    <location>
        <begin position="459"/>
        <end position="550"/>
    </location>
</feature>
<feature type="transmembrane region" description="Helical" evidence="7">
    <location>
        <begin position="251"/>
        <end position="271"/>
    </location>
</feature>
<dbReference type="InterPro" id="IPR010420">
    <property type="entry name" value="CASTOR/POLLUX/SYM8_dom"/>
</dbReference>
<evidence type="ECO:0000256" key="5">
    <source>
        <dbReference type="ARBA" id="ARBA00023065"/>
    </source>
</evidence>
<evidence type="ECO:0000256" key="2">
    <source>
        <dbReference type="ARBA" id="ARBA00022448"/>
    </source>
</evidence>
<evidence type="ECO:0000313" key="9">
    <source>
        <dbReference type="EMBL" id="CAD7694771.1"/>
    </source>
</evidence>
<dbReference type="Pfam" id="PF06241">
    <property type="entry name" value="Castor_Poll_mid"/>
    <property type="match status" value="1"/>
</dbReference>
<evidence type="ECO:0000313" key="10">
    <source>
        <dbReference type="Proteomes" id="UP000708148"/>
    </source>
</evidence>
<protein>
    <recommendedName>
        <fullName evidence="8">CASTOR/POLLUX/SYM8 ion channel conserved domain-containing protein</fullName>
    </recommendedName>
</protein>
<dbReference type="PANTHER" id="PTHR31563:SF10">
    <property type="entry name" value="ION CHANNEL POLLUX-RELATED"/>
    <property type="match status" value="1"/>
</dbReference>
<evidence type="ECO:0000256" key="7">
    <source>
        <dbReference type="SAM" id="Phobius"/>
    </source>
</evidence>
<organism evidence="9 10">
    <name type="scientific">Ostreobium quekettii</name>
    <dbReference type="NCBI Taxonomy" id="121088"/>
    <lineage>
        <taxon>Eukaryota</taxon>
        <taxon>Viridiplantae</taxon>
        <taxon>Chlorophyta</taxon>
        <taxon>core chlorophytes</taxon>
        <taxon>Ulvophyceae</taxon>
        <taxon>TCBD clade</taxon>
        <taxon>Bryopsidales</taxon>
        <taxon>Ostreobineae</taxon>
        <taxon>Ostreobiaceae</taxon>
        <taxon>Ostreobium</taxon>
    </lineage>
</organism>
<evidence type="ECO:0000256" key="6">
    <source>
        <dbReference type="ARBA" id="ARBA00023136"/>
    </source>
</evidence>
<dbReference type="OrthoDB" id="414047at2759"/>
<evidence type="ECO:0000259" key="8">
    <source>
        <dbReference type="Pfam" id="PF06241"/>
    </source>
</evidence>
<keyword evidence="4 7" id="KW-1133">Transmembrane helix</keyword>
<dbReference type="PANTHER" id="PTHR31563">
    <property type="entry name" value="ION CHANNEL POLLUX-RELATED"/>
    <property type="match status" value="1"/>
</dbReference>
<proteinExistence type="predicted"/>
<dbReference type="GO" id="GO:0012505">
    <property type="term" value="C:endomembrane system"/>
    <property type="evidence" value="ECO:0007669"/>
    <property type="project" value="UniProtKB-SubCell"/>
</dbReference>
<reference evidence="9" key="1">
    <citation type="submission" date="2020-12" db="EMBL/GenBank/DDBJ databases">
        <authorList>
            <person name="Iha C."/>
        </authorList>
    </citation>
    <scope>NUCLEOTIDE SEQUENCE</scope>
</reference>
<feature type="transmembrane region" description="Helical" evidence="7">
    <location>
        <begin position="196"/>
        <end position="216"/>
    </location>
</feature>
<evidence type="ECO:0000256" key="4">
    <source>
        <dbReference type="ARBA" id="ARBA00022989"/>
    </source>
</evidence>
<sequence>MRMGSSWEGRRAVPGARSGGCCPRGAIGVAPVPPRAHACRVRIPRNSGRLDCDRLLIRGGRERQARGKGVGNAMCSASGGNAGHGERHAMSVEIGEQADGGIMDRLRPAVCVGLAVACCLASRLPSGIGSARGGGVGASVSAARAVDRGGGRAGTSGRWASIAQANRGEAGRRVSWRTALRYRVQKIMMKNMGGKLLAILAVALPIILVGGVAYRMVTNCPWHLAFFRAYLLMGDVPGGDAAAEESNGATIIANIIFLYGLLTFAVVLGVVCDDISTFVTNVRNGNTDVVEEGHTVVLNVNRQLPSVLRQMSHAKHERRSGTFSKPVVILADMDKSELDDIVNRANGDLCNIEVYTRRGNVIDKADLMKVAADQAQTIIMLQPEDEDNATIAAKRAASIASLKALGTGKNRCTQLVVQSPEKEESMEGLTDVMMARNNPPLPTGSQLNVVEMHAAQTLDRMLAQCALQPGLGSLYSEILEQGEGREFYIDGYPSLAGSPHHVVRKHFDAAVVCGYLKGNNLMLNPSENEIYNEGDQIVLLAQDYSKTKPMTTPLGPGPDWVHNLKRTYAELVSKKVIVLGWTNKIDGLLDGFDKLAPKGTQITVVCSEKPPSWGQRHHNIRVHFVEGSPASFRALEEAGLHDSDSVIVAGLQELDASTADAQVLSTVLQIEDLSSKTTRTKPLHVVATINEPRTKEVATHLVAEANRTGVRSSVDLLLPDELSSGVLTQVAAQPKLSHVVQDLMNPSKMEMYIRNCTDYGLMGRGAITWHEAAEAVRANGETAIGYIDKNGTSCTAPAATSKHAFEDGDNIVVLATDYVPT</sequence>
<dbReference type="Gene3D" id="3.40.50.720">
    <property type="entry name" value="NAD(P)-binding Rossmann-like Domain"/>
    <property type="match status" value="2"/>
</dbReference>
<dbReference type="InterPro" id="IPR044849">
    <property type="entry name" value="CASTOR/POLLUX/SYM8-like"/>
</dbReference>
<dbReference type="GO" id="GO:0006811">
    <property type="term" value="P:monoatomic ion transport"/>
    <property type="evidence" value="ECO:0007669"/>
    <property type="project" value="UniProtKB-KW"/>
</dbReference>
<evidence type="ECO:0000256" key="1">
    <source>
        <dbReference type="ARBA" id="ARBA00004127"/>
    </source>
</evidence>
<name>A0A8S1IM42_9CHLO</name>
<keyword evidence="6 7" id="KW-0472">Membrane</keyword>
<dbReference type="EMBL" id="CAJHUC010000218">
    <property type="protein sequence ID" value="CAD7694771.1"/>
    <property type="molecule type" value="Genomic_DNA"/>
</dbReference>
<evidence type="ECO:0000256" key="3">
    <source>
        <dbReference type="ARBA" id="ARBA00022692"/>
    </source>
</evidence>
<keyword evidence="5" id="KW-0406">Ion transport</keyword>
<gene>
    <name evidence="9" type="ORF">OSTQU699_LOCUS134</name>
</gene>
<keyword evidence="10" id="KW-1185">Reference proteome</keyword>
<dbReference type="Proteomes" id="UP000708148">
    <property type="component" value="Unassembled WGS sequence"/>
</dbReference>
<comment type="caution">
    <text evidence="9">The sequence shown here is derived from an EMBL/GenBank/DDBJ whole genome shotgun (WGS) entry which is preliminary data.</text>
</comment>
<keyword evidence="2" id="KW-0813">Transport</keyword>